<sequence>MTSKPKHRCLPVRMSEKRSETRSPHITHLVETATQPGPELDLDHTMADSPTENETAAEASSPSEDSDSESDEDDFSFLDRESSFGHLPWRYDDDDPEERRFRIQLVAASRSERLHLEPYKLYRKLATIAERSMFFFIWKIWNRTHVVTGTGPFHMRTELNSEPQKAWLLLAWVVNGWSIAEAFAKSQVHNSAAWKDLLKGQKLLVLYHPAAFERPEPRGYYPEDITEHNYFPCSGPYFGTRYNVLSATDKMQFEQTFRSHKRRLALEMETPERAGVLWEVVKEERERILGESDRPQPEAHVDGQVASDADLSL</sequence>
<feature type="region of interest" description="Disordered" evidence="1">
    <location>
        <begin position="1"/>
        <end position="75"/>
    </location>
</feature>
<feature type="compositionally biased region" description="Basic residues" evidence="1">
    <location>
        <begin position="1"/>
        <end position="10"/>
    </location>
</feature>
<evidence type="ECO:0000256" key="1">
    <source>
        <dbReference type="SAM" id="MobiDB-lite"/>
    </source>
</evidence>
<accession>A0A3N4HYZ8</accession>
<evidence type="ECO:0000313" key="2">
    <source>
        <dbReference type="EMBL" id="RPA79095.1"/>
    </source>
</evidence>
<organism evidence="2 3">
    <name type="scientific">Ascobolus immersus RN42</name>
    <dbReference type="NCBI Taxonomy" id="1160509"/>
    <lineage>
        <taxon>Eukaryota</taxon>
        <taxon>Fungi</taxon>
        <taxon>Dikarya</taxon>
        <taxon>Ascomycota</taxon>
        <taxon>Pezizomycotina</taxon>
        <taxon>Pezizomycetes</taxon>
        <taxon>Pezizales</taxon>
        <taxon>Ascobolaceae</taxon>
        <taxon>Ascobolus</taxon>
    </lineage>
</organism>
<feature type="compositionally biased region" description="Acidic residues" evidence="1">
    <location>
        <begin position="64"/>
        <end position="75"/>
    </location>
</feature>
<proteinExistence type="predicted"/>
<keyword evidence="3" id="KW-1185">Reference proteome</keyword>
<dbReference type="Proteomes" id="UP000275078">
    <property type="component" value="Unassembled WGS sequence"/>
</dbReference>
<dbReference type="AlphaFoldDB" id="A0A3N4HYZ8"/>
<feature type="compositionally biased region" description="Basic and acidic residues" evidence="1">
    <location>
        <begin position="14"/>
        <end position="23"/>
    </location>
</feature>
<evidence type="ECO:0000313" key="3">
    <source>
        <dbReference type="Proteomes" id="UP000275078"/>
    </source>
</evidence>
<dbReference type="EMBL" id="ML119703">
    <property type="protein sequence ID" value="RPA79095.1"/>
    <property type="molecule type" value="Genomic_DNA"/>
</dbReference>
<feature type="region of interest" description="Disordered" evidence="1">
    <location>
        <begin position="287"/>
        <end position="313"/>
    </location>
</feature>
<reference evidence="2 3" key="1">
    <citation type="journal article" date="2018" name="Nat. Ecol. Evol.">
        <title>Pezizomycetes genomes reveal the molecular basis of ectomycorrhizal truffle lifestyle.</title>
        <authorList>
            <person name="Murat C."/>
            <person name="Payen T."/>
            <person name="Noel B."/>
            <person name="Kuo A."/>
            <person name="Morin E."/>
            <person name="Chen J."/>
            <person name="Kohler A."/>
            <person name="Krizsan K."/>
            <person name="Balestrini R."/>
            <person name="Da Silva C."/>
            <person name="Montanini B."/>
            <person name="Hainaut M."/>
            <person name="Levati E."/>
            <person name="Barry K.W."/>
            <person name="Belfiori B."/>
            <person name="Cichocki N."/>
            <person name="Clum A."/>
            <person name="Dockter R.B."/>
            <person name="Fauchery L."/>
            <person name="Guy J."/>
            <person name="Iotti M."/>
            <person name="Le Tacon F."/>
            <person name="Lindquist E.A."/>
            <person name="Lipzen A."/>
            <person name="Malagnac F."/>
            <person name="Mello A."/>
            <person name="Molinier V."/>
            <person name="Miyauchi S."/>
            <person name="Poulain J."/>
            <person name="Riccioni C."/>
            <person name="Rubini A."/>
            <person name="Sitrit Y."/>
            <person name="Splivallo R."/>
            <person name="Traeger S."/>
            <person name="Wang M."/>
            <person name="Zifcakova L."/>
            <person name="Wipf D."/>
            <person name="Zambonelli A."/>
            <person name="Paolocci F."/>
            <person name="Nowrousian M."/>
            <person name="Ottonello S."/>
            <person name="Baldrian P."/>
            <person name="Spatafora J.W."/>
            <person name="Henrissat B."/>
            <person name="Nagy L.G."/>
            <person name="Aury J.M."/>
            <person name="Wincker P."/>
            <person name="Grigoriev I.V."/>
            <person name="Bonfante P."/>
            <person name="Martin F.M."/>
        </authorList>
    </citation>
    <scope>NUCLEOTIDE SEQUENCE [LARGE SCALE GENOMIC DNA]</scope>
    <source>
        <strain evidence="2 3">RN42</strain>
    </source>
</reference>
<name>A0A3N4HYZ8_ASCIM</name>
<gene>
    <name evidence="2" type="ORF">BJ508DRAFT_308688</name>
</gene>
<protein>
    <submittedName>
        <fullName evidence="2">Uncharacterized protein</fullName>
    </submittedName>
</protein>
<feature type="compositionally biased region" description="Basic and acidic residues" evidence="1">
    <location>
        <begin position="287"/>
        <end position="301"/>
    </location>
</feature>
<feature type="compositionally biased region" description="Low complexity" evidence="1">
    <location>
        <begin position="54"/>
        <end position="63"/>
    </location>
</feature>